<protein>
    <recommendedName>
        <fullName evidence="6">rRNA adenine N(6)-methyltransferase</fullName>
        <ecNumber evidence="6">2.1.1.-</ecNumber>
    </recommendedName>
</protein>
<evidence type="ECO:0000313" key="7">
    <source>
        <dbReference type="EMBL" id="ORX81800.1"/>
    </source>
</evidence>
<dbReference type="GO" id="GO:0006391">
    <property type="term" value="P:transcription initiation at mitochondrial promoter"/>
    <property type="evidence" value="ECO:0007669"/>
    <property type="project" value="TreeGrafter"/>
</dbReference>
<evidence type="ECO:0000256" key="1">
    <source>
        <dbReference type="ARBA" id="ARBA00022603"/>
    </source>
</evidence>
<dbReference type="GO" id="GO:0000179">
    <property type="term" value="F:rRNA (adenine-N6,N6-)-dimethyltransferase activity"/>
    <property type="evidence" value="ECO:0007669"/>
    <property type="project" value="UniProtKB-UniRule"/>
</dbReference>
<keyword evidence="4 5" id="KW-0694">RNA-binding</keyword>
<evidence type="ECO:0000256" key="3">
    <source>
        <dbReference type="ARBA" id="ARBA00022691"/>
    </source>
</evidence>
<keyword evidence="2 5" id="KW-0808">Transferase</keyword>
<sequence>MPLPKALPPIFPLSSWKQVPKHRAHWIAKQKFADQIAEKIGRNVIRDKVILDCLPGIGLHTRSFLQCEPKKIICVEPRVPLYDELTKLSEADPRVVPFRADPYAYRTTQKLLQDEYLGSLPIREKTHVNEDLLVVVTVYKTDAHRMYINYAINDIGESLDFQKFGRVRICTICPVDFGKKFLAPIKSRYRTSTSVIAQAYSDIELIEEIPEEGMYPQDNYQVLMFTPKLLESKVPQHVFQFVIRTLFNKKTAPINKAVKSLSPGLDHHLSKLTWDTSVPVRDLEVEQIEEVAYYFNQDPFRDIYMRKENLPKE</sequence>
<dbReference type="STRING" id="1314790.A0A1Y1X7Q8"/>
<name>A0A1Y1X7Q8_9FUNG</name>
<comment type="caution">
    <text evidence="5">Lacks conserved residue(s) required for the propagation of feature annotation.</text>
</comment>
<evidence type="ECO:0000256" key="5">
    <source>
        <dbReference type="PROSITE-ProRule" id="PRU01026"/>
    </source>
</evidence>
<dbReference type="Pfam" id="PF00398">
    <property type="entry name" value="RrnaAD"/>
    <property type="match status" value="1"/>
</dbReference>
<feature type="binding site" evidence="5">
    <location>
        <position position="25"/>
    </location>
    <ligand>
        <name>S-adenosyl-L-methionine</name>
        <dbReference type="ChEBI" id="CHEBI:59789"/>
    </ligand>
</feature>
<evidence type="ECO:0000313" key="8">
    <source>
        <dbReference type="Proteomes" id="UP000193498"/>
    </source>
</evidence>
<dbReference type="EMBL" id="MCFE01000691">
    <property type="protein sequence ID" value="ORX81800.1"/>
    <property type="molecule type" value="Genomic_DNA"/>
</dbReference>
<dbReference type="AlphaFoldDB" id="A0A1Y1X7Q8"/>
<dbReference type="GO" id="GO:0005759">
    <property type="term" value="C:mitochondrial matrix"/>
    <property type="evidence" value="ECO:0007669"/>
    <property type="project" value="TreeGrafter"/>
</dbReference>
<dbReference type="Gene3D" id="3.40.50.150">
    <property type="entry name" value="Vaccinia Virus protein VP39"/>
    <property type="match status" value="1"/>
</dbReference>
<evidence type="ECO:0000256" key="2">
    <source>
        <dbReference type="ARBA" id="ARBA00022679"/>
    </source>
</evidence>
<feature type="non-terminal residue" evidence="7">
    <location>
        <position position="1"/>
    </location>
</feature>
<proteinExistence type="inferred from homology"/>
<comment type="similarity">
    <text evidence="5 6">Belongs to the class I-like SAM-binding methyltransferase superfamily. rRNA adenine N(6)-methyltransferase family.</text>
</comment>
<keyword evidence="8" id="KW-1185">Reference proteome</keyword>
<keyword evidence="6" id="KW-0698">rRNA processing</keyword>
<accession>A0A1Y1X7Q8</accession>
<dbReference type="GO" id="GO:0003723">
    <property type="term" value="F:RNA binding"/>
    <property type="evidence" value="ECO:0007669"/>
    <property type="project" value="UniProtKB-UniRule"/>
</dbReference>
<feature type="binding site" evidence="5">
    <location>
        <position position="76"/>
    </location>
    <ligand>
        <name>S-adenosyl-L-methionine</name>
        <dbReference type="ChEBI" id="CHEBI:59789"/>
    </ligand>
</feature>
<evidence type="ECO:0000256" key="4">
    <source>
        <dbReference type="ARBA" id="ARBA00022884"/>
    </source>
</evidence>
<dbReference type="PANTHER" id="PTHR11727">
    <property type="entry name" value="DIMETHYLADENOSINE TRANSFERASE"/>
    <property type="match status" value="1"/>
</dbReference>
<dbReference type="OrthoDB" id="16079at2759"/>
<dbReference type="InterPro" id="IPR029063">
    <property type="entry name" value="SAM-dependent_MTases_sf"/>
</dbReference>
<comment type="caution">
    <text evidence="7">The sequence shown here is derived from an EMBL/GenBank/DDBJ whole genome shotgun (WGS) entry which is preliminary data.</text>
</comment>
<evidence type="ECO:0000256" key="6">
    <source>
        <dbReference type="RuleBase" id="RU362106"/>
    </source>
</evidence>
<reference evidence="7 8" key="1">
    <citation type="submission" date="2016-07" db="EMBL/GenBank/DDBJ databases">
        <title>Pervasive Adenine N6-methylation of Active Genes in Fungi.</title>
        <authorList>
            <consortium name="DOE Joint Genome Institute"/>
            <person name="Mondo S.J."/>
            <person name="Dannebaum R.O."/>
            <person name="Kuo R.C."/>
            <person name="Labutti K."/>
            <person name="Haridas S."/>
            <person name="Kuo A."/>
            <person name="Salamov A."/>
            <person name="Ahrendt S.R."/>
            <person name="Lipzen A."/>
            <person name="Sullivan W."/>
            <person name="Andreopoulos W.B."/>
            <person name="Clum A."/>
            <person name="Lindquist E."/>
            <person name="Daum C."/>
            <person name="Ramamoorthy G.K."/>
            <person name="Gryganskyi A."/>
            <person name="Culley D."/>
            <person name="Magnuson J.K."/>
            <person name="James T.Y."/>
            <person name="O'Malley M.A."/>
            <person name="Stajich J.E."/>
            <person name="Spatafora J.W."/>
            <person name="Visel A."/>
            <person name="Grigoriev I.V."/>
        </authorList>
    </citation>
    <scope>NUCLEOTIDE SEQUENCE [LARGE SCALE GENOMIC DNA]</scope>
    <source>
        <strain evidence="7 8">CBS 931.73</strain>
    </source>
</reference>
<feature type="binding site" evidence="5">
    <location>
        <position position="27"/>
    </location>
    <ligand>
        <name>S-adenosyl-L-methionine</name>
        <dbReference type="ChEBI" id="CHEBI:59789"/>
    </ligand>
</feature>
<dbReference type="EC" id="2.1.1.-" evidence="6"/>
<dbReference type="InterPro" id="IPR001737">
    <property type="entry name" value="KsgA/Erm"/>
</dbReference>
<feature type="binding site" evidence="5">
    <location>
        <position position="101"/>
    </location>
    <ligand>
        <name>S-adenosyl-L-methionine</name>
        <dbReference type="ChEBI" id="CHEBI:59789"/>
    </ligand>
</feature>
<keyword evidence="3 5" id="KW-0949">S-adenosyl-L-methionine</keyword>
<dbReference type="InParanoid" id="A0A1Y1X7Q8"/>
<dbReference type="PROSITE" id="PS51689">
    <property type="entry name" value="SAM_RNA_A_N6_MT"/>
    <property type="match status" value="1"/>
</dbReference>
<gene>
    <name evidence="7" type="ORF">K493DRAFT_411897</name>
</gene>
<dbReference type="GO" id="GO:0034246">
    <property type="term" value="F:mitochondrial transcription factor activity"/>
    <property type="evidence" value="ECO:0007669"/>
    <property type="project" value="TreeGrafter"/>
</dbReference>
<keyword evidence="1 5" id="KW-0489">Methyltransferase</keyword>
<dbReference type="SUPFAM" id="SSF53335">
    <property type="entry name" value="S-adenosyl-L-methionine-dependent methyltransferases"/>
    <property type="match status" value="1"/>
</dbReference>
<dbReference type="Proteomes" id="UP000193498">
    <property type="component" value="Unassembled WGS sequence"/>
</dbReference>
<organism evidence="7 8">
    <name type="scientific">Basidiobolus meristosporus CBS 931.73</name>
    <dbReference type="NCBI Taxonomy" id="1314790"/>
    <lineage>
        <taxon>Eukaryota</taxon>
        <taxon>Fungi</taxon>
        <taxon>Fungi incertae sedis</taxon>
        <taxon>Zoopagomycota</taxon>
        <taxon>Entomophthoromycotina</taxon>
        <taxon>Basidiobolomycetes</taxon>
        <taxon>Basidiobolales</taxon>
        <taxon>Basidiobolaceae</taxon>
        <taxon>Basidiobolus</taxon>
    </lineage>
</organism>
<dbReference type="PANTHER" id="PTHR11727:SF17">
    <property type="entry name" value="DIMETHYLADENOSINE TRANSFERASE 1, MITOCHONDRIAL"/>
    <property type="match status" value="1"/>
</dbReference>